<comment type="subcellular location">
    <subcellularLocation>
        <location evidence="1">Secreted</location>
    </subcellularLocation>
</comment>
<dbReference type="EMBL" id="JARJCW010000043">
    <property type="protein sequence ID" value="KAJ7205490.1"/>
    <property type="molecule type" value="Genomic_DNA"/>
</dbReference>
<evidence type="ECO:0000259" key="7">
    <source>
        <dbReference type="SMART" id="SM00747"/>
    </source>
</evidence>
<keyword evidence="9" id="KW-1185">Reference proteome</keyword>
<keyword evidence="5" id="KW-0812">Transmembrane</keyword>
<dbReference type="Pfam" id="PF05730">
    <property type="entry name" value="CFEM"/>
    <property type="match status" value="1"/>
</dbReference>
<dbReference type="AlphaFoldDB" id="A0AAD6VAE7"/>
<evidence type="ECO:0000256" key="4">
    <source>
        <dbReference type="ARBA" id="ARBA00023157"/>
    </source>
</evidence>
<evidence type="ECO:0000256" key="5">
    <source>
        <dbReference type="SAM" id="Phobius"/>
    </source>
</evidence>
<evidence type="ECO:0000313" key="8">
    <source>
        <dbReference type="EMBL" id="KAJ7205490.1"/>
    </source>
</evidence>
<feature type="signal peptide" evidence="6">
    <location>
        <begin position="1"/>
        <end position="22"/>
    </location>
</feature>
<keyword evidence="5" id="KW-1133">Transmembrane helix</keyword>
<keyword evidence="2" id="KW-0964">Secreted</keyword>
<accession>A0AAD6VAE7</accession>
<dbReference type="Proteomes" id="UP001219525">
    <property type="component" value="Unassembled WGS sequence"/>
</dbReference>
<protein>
    <recommendedName>
        <fullName evidence="7">CFEM domain-containing protein</fullName>
    </recommendedName>
</protein>
<sequence length="266" mass="26573">MPRILTALGIVLLPIFSAVGTATNLPQCAIGCARESVTNVGCDVSLSACLCETLFSSTVLQCTASCYGGEQAQVETILANMCSAVSSNFSPNISTVQLRIRFDSMFPPPFGNADISPLPPTSSATPIPSPISVSPIVSVPPIPPPVSAPIPAPPNGMPPPAALISTPAPVSGGGAASMPMELPATSVISSSSATAPIVLATPVSQPSSSSPGITPILLSTSASLPNSNSSAAPSTHQSLGAAEATLVRLMSVFGAVIGVTMGIWVL</sequence>
<feature type="chain" id="PRO_5041897442" description="CFEM domain-containing protein" evidence="6">
    <location>
        <begin position="23"/>
        <end position="266"/>
    </location>
</feature>
<evidence type="ECO:0000256" key="3">
    <source>
        <dbReference type="ARBA" id="ARBA00022729"/>
    </source>
</evidence>
<gene>
    <name evidence="8" type="ORF">GGX14DRAFT_397634</name>
</gene>
<feature type="domain" description="CFEM" evidence="7">
    <location>
        <begin position="21"/>
        <end position="83"/>
    </location>
</feature>
<keyword evidence="5" id="KW-0472">Membrane</keyword>
<reference evidence="8" key="1">
    <citation type="submission" date="2023-03" db="EMBL/GenBank/DDBJ databases">
        <title>Massive genome expansion in bonnet fungi (Mycena s.s.) driven by repeated elements and novel gene families across ecological guilds.</title>
        <authorList>
            <consortium name="Lawrence Berkeley National Laboratory"/>
            <person name="Harder C.B."/>
            <person name="Miyauchi S."/>
            <person name="Viragh M."/>
            <person name="Kuo A."/>
            <person name="Thoen E."/>
            <person name="Andreopoulos B."/>
            <person name="Lu D."/>
            <person name="Skrede I."/>
            <person name="Drula E."/>
            <person name="Henrissat B."/>
            <person name="Morin E."/>
            <person name="Kohler A."/>
            <person name="Barry K."/>
            <person name="LaButti K."/>
            <person name="Morin E."/>
            <person name="Salamov A."/>
            <person name="Lipzen A."/>
            <person name="Mereny Z."/>
            <person name="Hegedus B."/>
            <person name="Baldrian P."/>
            <person name="Stursova M."/>
            <person name="Weitz H."/>
            <person name="Taylor A."/>
            <person name="Grigoriev I.V."/>
            <person name="Nagy L.G."/>
            <person name="Martin F."/>
            <person name="Kauserud H."/>
        </authorList>
    </citation>
    <scope>NUCLEOTIDE SEQUENCE</scope>
    <source>
        <strain evidence="8">9144</strain>
    </source>
</reference>
<dbReference type="GO" id="GO:0005576">
    <property type="term" value="C:extracellular region"/>
    <property type="evidence" value="ECO:0007669"/>
    <property type="project" value="UniProtKB-SubCell"/>
</dbReference>
<name>A0AAD6VAE7_9AGAR</name>
<organism evidence="8 9">
    <name type="scientific">Mycena pura</name>
    <dbReference type="NCBI Taxonomy" id="153505"/>
    <lineage>
        <taxon>Eukaryota</taxon>
        <taxon>Fungi</taxon>
        <taxon>Dikarya</taxon>
        <taxon>Basidiomycota</taxon>
        <taxon>Agaricomycotina</taxon>
        <taxon>Agaricomycetes</taxon>
        <taxon>Agaricomycetidae</taxon>
        <taxon>Agaricales</taxon>
        <taxon>Marasmiineae</taxon>
        <taxon>Mycenaceae</taxon>
        <taxon>Mycena</taxon>
    </lineage>
</organism>
<evidence type="ECO:0000256" key="2">
    <source>
        <dbReference type="ARBA" id="ARBA00022525"/>
    </source>
</evidence>
<evidence type="ECO:0000256" key="6">
    <source>
        <dbReference type="SAM" id="SignalP"/>
    </source>
</evidence>
<dbReference type="InterPro" id="IPR008427">
    <property type="entry name" value="Extracellular_membr_CFEM_dom"/>
</dbReference>
<keyword evidence="3 6" id="KW-0732">Signal</keyword>
<evidence type="ECO:0000256" key="1">
    <source>
        <dbReference type="ARBA" id="ARBA00004613"/>
    </source>
</evidence>
<feature type="transmembrane region" description="Helical" evidence="5">
    <location>
        <begin position="246"/>
        <end position="265"/>
    </location>
</feature>
<proteinExistence type="predicted"/>
<keyword evidence="4" id="KW-1015">Disulfide bond</keyword>
<comment type="caution">
    <text evidence="8">The sequence shown here is derived from an EMBL/GenBank/DDBJ whole genome shotgun (WGS) entry which is preliminary data.</text>
</comment>
<evidence type="ECO:0000313" key="9">
    <source>
        <dbReference type="Proteomes" id="UP001219525"/>
    </source>
</evidence>
<dbReference type="SMART" id="SM00747">
    <property type="entry name" value="CFEM"/>
    <property type="match status" value="1"/>
</dbReference>